<dbReference type="Proteomes" id="UP001525890">
    <property type="component" value="Unassembled WGS sequence"/>
</dbReference>
<protein>
    <submittedName>
        <fullName evidence="4">GvpL/GvpF family gas vesicle protein</fullName>
    </submittedName>
</protein>
<comment type="similarity">
    <text evidence="3">Belongs to the gas vesicle GvpF/GvpL family.</text>
</comment>
<dbReference type="PANTHER" id="PTHR36852">
    <property type="entry name" value="PROTEIN GVPL 2"/>
    <property type="match status" value="1"/>
</dbReference>
<keyword evidence="5" id="KW-1185">Reference proteome</keyword>
<accession>A0ABT2MN59</accession>
<sequence>MSLGFYLYGILPQPLPESLAIAGLDRQPVHNQTIEGFHFLYSEAKQTKYLTSRRNLLGHEKVLEEAMTAGFRTLLPLRFGLVVKTWDTVIRDLIDPYQGKLEALFQKLEGQREVSIKVFWESKNEIEALLEENPSLKEMRDASLGRALSMEEVINIGQLIESSLKFRKQAVIAAFQTGLNSLAEEVIESDPMTEEMIYNAAYLIPWDREPEFSEAVEAIDKNFGDRLRIRYNNFTAPYTFAQLESEG</sequence>
<comment type="subcellular location">
    <subcellularLocation>
        <location evidence="2">Gas vesicle</location>
    </subcellularLocation>
</comment>
<dbReference type="RefSeq" id="WP_368005827.1">
    <property type="nucleotide sequence ID" value="NZ_JAMXFF010000008.1"/>
</dbReference>
<dbReference type="InterPro" id="IPR009430">
    <property type="entry name" value="GvpL/GvpF"/>
</dbReference>
<dbReference type="Pfam" id="PF06386">
    <property type="entry name" value="GvpL_GvpF"/>
    <property type="match status" value="1"/>
</dbReference>
<evidence type="ECO:0000256" key="1">
    <source>
        <dbReference type="ARBA" id="ARBA00022987"/>
    </source>
</evidence>
<organism evidence="4 5">
    <name type="scientific">Laspinema palackyanum D2a</name>
    <dbReference type="NCBI Taxonomy" id="2953684"/>
    <lineage>
        <taxon>Bacteria</taxon>
        <taxon>Bacillati</taxon>
        <taxon>Cyanobacteriota</taxon>
        <taxon>Cyanophyceae</taxon>
        <taxon>Oscillatoriophycideae</taxon>
        <taxon>Oscillatoriales</taxon>
        <taxon>Laspinemataceae</taxon>
        <taxon>Laspinema</taxon>
        <taxon>Laspinema palackyanum</taxon>
    </lineage>
</organism>
<evidence type="ECO:0000256" key="2">
    <source>
        <dbReference type="ARBA" id="ARBA00035108"/>
    </source>
</evidence>
<evidence type="ECO:0000256" key="3">
    <source>
        <dbReference type="ARBA" id="ARBA00035643"/>
    </source>
</evidence>
<evidence type="ECO:0000313" key="4">
    <source>
        <dbReference type="EMBL" id="MCT7966179.1"/>
    </source>
</evidence>
<dbReference type="EMBL" id="JAMXFF010000008">
    <property type="protein sequence ID" value="MCT7966179.1"/>
    <property type="molecule type" value="Genomic_DNA"/>
</dbReference>
<comment type="caution">
    <text evidence="4">The sequence shown here is derived from an EMBL/GenBank/DDBJ whole genome shotgun (WGS) entry which is preliminary data.</text>
</comment>
<proteinExistence type="inferred from homology"/>
<name>A0ABT2MN59_9CYAN</name>
<gene>
    <name evidence="4" type="ORF">NG799_07515</name>
</gene>
<evidence type="ECO:0000313" key="5">
    <source>
        <dbReference type="Proteomes" id="UP001525890"/>
    </source>
</evidence>
<dbReference type="PANTHER" id="PTHR36852:SF1">
    <property type="entry name" value="PROTEIN GVPL 2"/>
    <property type="match status" value="1"/>
</dbReference>
<keyword evidence="1" id="KW-0304">Gas vesicle</keyword>
<reference evidence="4 5" key="1">
    <citation type="journal article" date="2022" name="Front. Microbiol.">
        <title>High genomic differentiation and limited gene flow indicate recent cryptic speciation within the genus Laspinema (cyanobacteria).</title>
        <authorList>
            <person name="Stanojkovic A."/>
            <person name="Skoupy S."/>
            <person name="Skaloud P."/>
            <person name="Dvorak P."/>
        </authorList>
    </citation>
    <scope>NUCLEOTIDE SEQUENCE [LARGE SCALE GENOMIC DNA]</scope>
    <source>
        <strain evidence="4 5">D2a</strain>
    </source>
</reference>